<dbReference type="EMBL" id="GBRH01263067">
    <property type="protein sequence ID" value="JAD34828.1"/>
    <property type="molecule type" value="Transcribed_RNA"/>
</dbReference>
<dbReference type="AlphaFoldDB" id="A0A0A8ZAX1"/>
<organism evidence="2">
    <name type="scientific">Arundo donax</name>
    <name type="common">Giant reed</name>
    <name type="synonym">Donax arundinaceus</name>
    <dbReference type="NCBI Taxonomy" id="35708"/>
    <lineage>
        <taxon>Eukaryota</taxon>
        <taxon>Viridiplantae</taxon>
        <taxon>Streptophyta</taxon>
        <taxon>Embryophyta</taxon>
        <taxon>Tracheophyta</taxon>
        <taxon>Spermatophyta</taxon>
        <taxon>Magnoliopsida</taxon>
        <taxon>Liliopsida</taxon>
        <taxon>Poales</taxon>
        <taxon>Poaceae</taxon>
        <taxon>PACMAD clade</taxon>
        <taxon>Arundinoideae</taxon>
        <taxon>Arundineae</taxon>
        <taxon>Arundo</taxon>
    </lineage>
</organism>
<reference evidence="2" key="2">
    <citation type="journal article" date="2015" name="Data Brief">
        <title>Shoot transcriptome of the giant reed, Arundo donax.</title>
        <authorList>
            <person name="Barrero R.A."/>
            <person name="Guerrero F.D."/>
            <person name="Moolhuijzen P."/>
            <person name="Goolsby J.A."/>
            <person name="Tidwell J."/>
            <person name="Bellgard S.E."/>
            <person name="Bellgard M.I."/>
        </authorList>
    </citation>
    <scope>NUCLEOTIDE SEQUENCE</scope>
    <source>
        <tissue evidence="2">Shoot tissue taken approximately 20 cm above the soil surface</tissue>
    </source>
</reference>
<feature type="region of interest" description="Disordered" evidence="1">
    <location>
        <begin position="1"/>
        <end position="60"/>
    </location>
</feature>
<proteinExistence type="predicted"/>
<name>A0A0A8ZAX1_ARUDO</name>
<evidence type="ECO:0000256" key="1">
    <source>
        <dbReference type="SAM" id="MobiDB-lite"/>
    </source>
</evidence>
<reference evidence="2" key="1">
    <citation type="submission" date="2014-09" db="EMBL/GenBank/DDBJ databases">
        <authorList>
            <person name="Magalhaes I.L.F."/>
            <person name="Oliveira U."/>
            <person name="Santos F.R."/>
            <person name="Vidigal T.H.D.A."/>
            <person name="Brescovit A.D."/>
            <person name="Santos A.J."/>
        </authorList>
    </citation>
    <scope>NUCLEOTIDE SEQUENCE</scope>
    <source>
        <tissue evidence="2">Shoot tissue taken approximately 20 cm above the soil surface</tissue>
    </source>
</reference>
<sequence length="60" mass="6702">MPPRLEHQDPTPTAPTAPSSPLFRPNSTVVDAFFGRRGPLLSRPTSPRVGRAHFRQQNPR</sequence>
<protein>
    <submittedName>
        <fullName evidence="2">Uncharacterized protein</fullName>
    </submittedName>
</protein>
<accession>A0A0A8ZAX1</accession>
<evidence type="ECO:0000313" key="2">
    <source>
        <dbReference type="EMBL" id="JAD34828.1"/>
    </source>
</evidence>
<feature type="compositionally biased region" description="Low complexity" evidence="1">
    <location>
        <begin position="10"/>
        <end position="21"/>
    </location>
</feature>